<evidence type="ECO:0000313" key="5">
    <source>
        <dbReference type="EMBL" id="KAK9419908.1"/>
    </source>
</evidence>
<feature type="domain" description="Carboxylesterase type B" evidence="4">
    <location>
        <begin position="68"/>
        <end position="174"/>
    </location>
</feature>
<comment type="caution">
    <text evidence="5">The sequence shown here is derived from an EMBL/GenBank/DDBJ whole genome shotgun (WGS) entry which is preliminary data.</text>
</comment>
<name>A0ABR2UZR3_9PEZI</name>
<accession>A0ABR2UZR3</accession>
<dbReference type="InterPro" id="IPR029058">
    <property type="entry name" value="AB_hydrolase_fold"/>
</dbReference>
<dbReference type="PANTHER" id="PTHR43918">
    <property type="entry name" value="ACETYLCHOLINESTERASE"/>
    <property type="match status" value="1"/>
</dbReference>
<protein>
    <recommendedName>
        <fullName evidence="3">Carboxylic ester hydrolase</fullName>
        <ecNumber evidence="3">3.1.1.-</ecNumber>
    </recommendedName>
</protein>
<evidence type="ECO:0000256" key="1">
    <source>
        <dbReference type="ARBA" id="ARBA00005964"/>
    </source>
</evidence>
<proteinExistence type="inferred from homology"/>
<dbReference type="Gene3D" id="3.40.50.1820">
    <property type="entry name" value="alpha/beta hydrolase"/>
    <property type="match status" value="1"/>
</dbReference>
<evidence type="ECO:0000313" key="6">
    <source>
        <dbReference type="Proteomes" id="UP001408356"/>
    </source>
</evidence>
<evidence type="ECO:0000256" key="2">
    <source>
        <dbReference type="ARBA" id="ARBA00022801"/>
    </source>
</evidence>
<dbReference type="Pfam" id="PF00135">
    <property type="entry name" value="COesterase"/>
    <property type="match status" value="2"/>
</dbReference>
<dbReference type="PROSITE" id="PS00122">
    <property type="entry name" value="CARBOXYLESTERASE_B_1"/>
    <property type="match status" value="1"/>
</dbReference>
<keyword evidence="6" id="KW-1185">Reference proteome</keyword>
<sequence length="386" mass="41802">MVGLPSWFPARVSESSACGHFRPGVVRVLKPPIKLAAECWLVQHSACGRSQRDLLWCDKSALHAGILQGIPYAQLPTGSLRFAPPQPLNTSFDEPRSATEYGHIYIGYGSDTSRLVSPAGTKAGDDLPVAVWVHGVLQSYPMGGSRDPRYNLTLIVHQFVKEGKPIVAASINYRPEIQYNIAAFGGNRDKLTIWGESAGARSLGMQLVAYNGNDGDLFYSAILEGGSPVAWFTGCANASDSLDCLGEFPWQTLNDVFNSTTPLSLTSPTLTAVIDVDFITDQGSNLLHDGNFAHVPILLANNIDEGTAYANTGINTKAQFQSSLATLGLATDQIISILYLHGRLPREESKQVGKRVCLCTRDGSFVLGTSIDDKLYTIELRGPWSR</sequence>
<dbReference type="EMBL" id="JARVKF010000279">
    <property type="protein sequence ID" value="KAK9419908.1"/>
    <property type="molecule type" value="Genomic_DNA"/>
</dbReference>
<dbReference type="InterPro" id="IPR019826">
    <property type="entry name" value="Carboxylesterase_B_AS"/>
</dbReference>
<comment type="similarity">
    <text evidence="1 3">Belongs to the type-B carboxylesterase/lipase family.</text>
</comment>
<dbReference type="SUPFAM" id="SSF53474">
    <property type="entry name" value="alpha/beta-Hydrolases"/>
    <property type="match status" value="1"/>
</dbReference>
<dbReference type="InterPro" id="IPR050654">
    <property type="entry name" value="AChE-related_enzymes"/>
</dbReference>
<reference evidence="5 6" key="1">
    <citation type="journal article" date="2024" name="J. Plant Pathol.">
        <title>Sequence and assembly of the genome of Seiridium unicorne, isolate CBS 538.82, causal agent of cypress canker disease.</title>
        <authorList>
            <person name="Scali E."/>
            <person name="Rocca G.D."/>
            <person name="Danti R."/>
            <person name="Garbelotto M."/>
            <person name="Barberini S."/>
            <person name="Baroncelli R."/>
            <person name="Emiliani G."/>
        </authorList>
    </citation>
    <scope>NUCLEOTIDE SEQUENCE [LARGE SCALE GENOMIC DNA]</scope>
    <source>
        <strain evidence="5 6">BM-138-508</strain>
    </source>
</reference>
<feature type="domain" description="Carboxylesterase type B" evidence="4">
    <location>
        <begin position="177"/>
        <end position="323"/>
    </location>
</feature>
<evidence type="ECO:0000256" key="3">
    <source>
        <dbReference type="RuleBase" id="RU361235"/>
    </source>
</evidence>
<keyword evidence="2 3" id="KW-0378">Hydrolase</keyword>
<dbReference type="Proteomes" id="UP001408356">
    <property type="component" value="Unassembled WGS sequence"/>
</dbReference>
<dbReference type="InterPro" id="IPR002018">
    <property type="entry name" value="CarbesteraseB"/>
</dbReference>
<dbReference type="EC" id="3.1.1.-" evidence="3"/>
<gene>
    <name evidence="5" type="ORF">SUNI508_06914</name>
</gene>
<organism evidence="5 6">
    <name type="scientific">Seiridium unicorne</name>
    <dbReference type="NCBI Taxonomy" id="138068"/>
    <lineage>
        <taxon>Eukaryota</taxon>
        <taxon>Fungi</taxon>
        <taxon>Dikarya</taxon>
        <taxon>Ascomycota</taxon>
        <taxon>Pezizomycotina</taxon>
        <taxon>Sordariomycetes</taxon>
        <taxon>Xylariomycetidae</taxon>
        <taxon>Amphisphaeriales</taxon>
        <taxon>Sporocadaceae</taxon>
        <taxon>Seiridium</taxon>
    </lineage>
</organism>
<evidence type="ECO:0000259" key="4">
    <source>
        <dbReference type="Pfam" id="PF00135"/>
    </source>
</evidence>
<dbReference type="PANTHER" id="PTHR43918:SF4">
    <property type="entry name" value="CARBOXYLIC ESTER HYDROLASE"/>
    <property type="match status" value="1"/>
</dbReference>